<dbReference type="AlphaFoldDB" id="A0A9K3JX48"/>
<evidence type="ECO:0000313" key="4">
    <source>
        <dbReference type="Proteomes" id="UP000215914"/>
    </source>
</evidence>
<reference evidence="3" key="1">
    <citation type="journal article" date="2017" name="Nature">
        <title>The sunflower genome provides insights into oil metabolism, flowering and Asterid evolution.</title>
        <authorList>
            <person name="Badouin H."/>
            <person name="Gouzy J."/>
            <person name="Grassa C.J."/>
            <person name="Murat F."/>
            <person name="Staton S.E."/>
            <person name="Cottret L."/>
            <person name="Lelandais-Briere C."/>
            <person name="Owens G.L."/>
            <person name="Carrere S."/>
            <person name="Mayjonade B."/>
            <person name="Legrand L."/>
            <person name="Gill N."/>
            <person name="Kane N.C."/>
            <person name="Bowers J.E."/>
            <person name="Hubner S."/>
            <person name="Bellec A."/>
            <person name="Berard A."/>
            <person name="Berges H."/>
            <person name="Blanchet N."/>
            <person name="Boniface M.C."/>
            <person name="Brunel D."/>
            <person name="Catrice O."/>
            <person name="Chaidir N."/>
            <person name="Claudel C."/>
            <person name="Donnadieu C."/>
            <person name="Faraut T."/>
            <person name="Fievet G."/>
            <person name="Helmstetter N."/>
            <person name="King M."/>
            <person name="Knapp S.J."/>
            <person name="Lai Z."/>
            <person name="Le Paslier M.C."/>
            <person name="Lippi Y."/>
            <person name="Lorenzon L."/>
            <person name="Mandel J.R."/>
            <person name="Marage G."/>
            <person name="Marchand G."/>
            <person name="Marquand E."/>
            <person name="Bret-Mestries E."/>
            <person name="Morien E."/>
            <person name="Nambeesan S."/>
            <person name="Nguyen T."/>
            <person name="Pegot-Espagnet P."/>
            <person name="Pouilly N."/>
            <person name="Raftis F."/>
            <person name="Sallet E."/>
            <person name="Schiex T."/>
            <person name="Thomas J."/>
            <person name="Vandecasteele C."/>
            <person name="Vares D."/>
            <person name="Vear F."/>
            <person name="Vautrin S."/>
            <person name="Crespi M."/>
            <person name="Mangin B."/>
            <person name="Burke J.M."/>
            <person name="Salse J."/>
            <person name="Munos S."/>
            <person name="Vincourt P."/>
            <person name="Rieseberg L.H."/>
            <person name="Langlade N.B."/>
        </authorList>
    </citation>
    <scope>NUCLEOTIDE SEQUENCE</scope>
    <source>
        <tissue evidence="3">Leaves</tissue>
    </source>
</reference>
<gene>
    <name evidence="3" type="ORF">HanXRQr2_Chr01g0025111</name>
</gene>
<dbReference type="Proteomes" id="UP000215914">
    <property type="component" value="Unassembled WGS sequence"/>
</dbReference>
<feature type="signal peptide" evidence="2">
    <location>
        <begin position="1"/>
        <end position="18"/>
    </location>
</feature>
<name>A0A9K3JX48_HELAN</name>
<dbReference type="Gramene" id="mRNA:HanXRQr2_Chr01g0025111">
    <property type="protein sequence ID" value="mRNA:HanXRQr2_Chr01g0025111"/>
    <property type="gene ID" value="HanXRQr2_Chr01g0025111"/>
</dbReference>
<evidence type="ECO:0000256" key="2">
    <source>
        <dbReference type="SAM" id="SignalP"/>
    </source>
</evidence>
<proteinExistence type="predicted"/>
<evidence type="ECO:0000256" key="1">
    <source>
        <dbReference type="SAM" id="MobiDB-lite"/>
    </source>
</evidence>
<keyword evidence="4" id="KW-1185">Reference proteome</keyword>
<protein>
    <submittedName>
        <fullName evidence="3">Uncharacterized protein</fullName>
    </submittedName>
</protein>
<dbReference type="EMBL" id="MNCJ02000316">
    <property type="protein sequence ID" value="KAF5822325.1"/>
    <property type="molecule type" value="Genomic_DNA"/>
</dbReference>
<feature type="chain" id="PRO_5039896160" evidence="2">
    <location>
        <begin position="19"/>
        <end position="141"/>
    </location>
</feature>
<evidence type="ECO:0000313" key="3">
    <source>
        <dbReference type="EMBL" id="KAF5822325.1"/>
    </source>
</evidence>
<keyword evidence="2" id="KW-0732">Signal</keyword>
<reference evidence="3" key="2">
    <citation type="submission" date="2020-06" db="EMBL/GenBank/DDBJ databases">
        <title>Helianthus annuus Genome sequencing and assembly Release 2.</title>
        <authorList>
            <person name="Gouzy J."/>
            <person name="Langlade N."/>
            <person name="Munos S."/>
        </authorList>
    </citation>
    <scope>NUCLEOTIDE SEQUENCE</scope>
    <source>
        <tissue evidence="3">Leaves</tissue>
    </source>
</reference>
<comment type="caution">
    <text evidence="3">The sequence shown here is derived from an EMBL/GenBank/DDBJ whole genome shotgun (WGS) entry which is preliminary data.</text>
</comment>
<accession>A0A9K3JX48</accession>
<sequence>MFLLSLFALSLLSTLSLHSPSSPPPPTVTTSPPPCTTNRHHITTTVHNPAQPTCPHLFCSDPNCGSSTTNLPYSDLRSSALMPEVGVITEAVGLGIREDVGCVMVVVVGRCDDGSGCDDGGGSGGVMVRRWLGGVLVAGGW</sequence>
<organism evidence="3 4">
    <name type="scientific">Helianthus annuus</name>
    <name type="common">Common sunflower</name>
    <dbReference type="NCBI Taxonomy" id="4232"/>
    <lineage>
        <taxon>Eukaryota</taxon>
        <taxon>Viridiplantae</taxon>
        <taxon>Streptophyta</taxon>
        <taxon>Embryophyta</taxon>
        <taxon>Tracheophyta</taxon>
        <taxon>Spermatophyta</taxon>
        <taxon>Magnoliopsida</taxon>
        <taxon>eudicotyledons</taxon>
        <taxon>Gunneridae</taxon>
        <taxon>Pentapetalae</taxon>
        <taxon>asterids</taxon>
        <taxon>campanulids</taxon>
        <taxon>Asterales</taxon>
        <taxon>Asteraceae</taxon>
        <taxon>Asteroideae</taxon>
        <taxon>Heliantheae alliance</taxon>
        <taxon>Heliantheae</taxon>
        <taxon>Helianthus</taxon>
    </lineage>
</organism>
<feature type="region of interest" description="Disordered" evidence="1">
    <location>
        <begin position="17"/>
        <end position="36"/>
    </location>
</feature>
<feature type="compositionally biased region" description="Pro residues" evidence="1">
    <location>
        <begin position="21"/>
        <end position="35"/>
    </location>
</feature>